<proteinExistence type="inferred from homology"/>
<dbReference type="InterPro" id="IPR018078">
    <property type="entry name" value="DNA-binding_RecF_CS"/>
</dbReference>
<evidence type="ECO:0000313" key="14">
    <source>
        <dbReference type="Proteomes" id="UP000277007"/>
    </source>
</evidence>
<keyword evidence="8 9" id="KW-0238">DNA-binding</keyword>
<evidence type="ECO:0000256" key="1">
    <source>
        <dbReference type="ARBA" id="ARBA00004496"/>
    </source>
</evidence>
<evidence type="ECO:0000256" key="2">
    <source>
        <dbReference type="ARBA" id="ARBA00008016"/>
    </source>
</evidence>
<dbReference type="NCBIfam" id="TIGR00611">
    <property type="entry name" value="recf"/>
    <property type="match status" value="1"/>
</dbReference>
<evidence type="ECO:0000313" key="13">
    <source>
        <dbReference type="EMBL" id="RTR19916.1"/>
    </source>
</evidence>
<comment type="caution">
    <text evidence="13">The sequence shown here is derived from an EMBL/GenBank/DDBJ whole genome shotgun (WGS) entry which is preliminary data.</text>
</comment>
<keyword evidence="9 10" id="KW-0742">SOS response</keyword>
<dbReference type="GO" id="GO:0006302">
    <property type="term" value="P:double-strand break repair"/>
    <property type="evidence" value="ECO:0007669"/>
    <property type="project" value="TreeGrafter"/>
</dbReference>
<keyword evidence="9 10" id="KW-0234">DNA repair</keyword>
<evidence type="ECO:0000256" key="3">
    <source>
        <dbReference type="ARBA" id="ARBA00020170"/>
    </source>
</evidence>
<dbReference type="PROSITE" id="PS00618">
    <property type="entry name" value="RECF_2"/>
    <property type="match status" value="1"/>
</dbReference>
<dbReference type="HAMAP" id="MF_00365">
    <property type="entry name" value="RecF"/>
    <property type="match status" value="1"/>
</dbReference>
<dbReference type="PANTHER" id="PTHR32182:SF0">
    <property type="entry name" value="DNA REPLICATION AND REPAIR PROTEIN RECF"/>
    <property type="match status" value="1"/>
</dbReference>
<dbReference type="GO" id="GO:0005524">
    <property type="term" value="F:ATP binding"/>
    <property type="evidence" value="ECO:0007669"/>
    <property type="project" value="UniProtKB-UniRule"/>
</dbReference>
<dbReference type="SMART" id="SM00382">
    <property type="entry name" value="AAA"/>
    <property type="match status" value="1"/>
</dbReference>
<comment type="function">
    <text evidence="9 10">The RecF protein is involved in DNA metabolism; it is required for DNA replication and normal SOS inducibility. RecF binds preferentially to single-stranded, linear DNA. It also seems to bind ATP.</text>
</comment>
<dbReference type="GO" id="GO:0003697">
    <property type="term" value="F:single-stranded DNA binding"/>
    <property type="evidence" value="ECO:0007669"/>
    <property type="project" value="UniProtKB-UniRule"/>
</dbReference>
<evidence type="ECO:0000259" key="12">
    <source>
        <dbReference type="SMART" id="SM00382"/>
    </source>
</evidence>
<keyword evidence="4 9" id="KW-0963">Cytoplasm</keyword>
<comment type="similarity">
    <text evidence="2 9 10">Belongs to the RecF family.</text>
</comment>
<dbReference type="Proteomes" id="UP000277007">
    <property type="component" value="Unassembled WGS sequence"/>
</dbReference>
<dbReference type="GO" id="GO:0000731">
    <property type="term" value="P:DNA synthesis involved in DNA repair"/>
    <property type="evidence" value="ECO:0007669"/>
    <property type="project" value="TreeGrafter"/>
</dbReference>
<dbReference type="Gene3D" id="3.40.50.300">
    <property type="entry name" value="P-loop containing nucleotide triphosphate hydrolases"/>
    <property type="match status" value="1"/>
</dbReference>
<gene>
    <name evidence="9 13" type="primary">recF</name>
    <name evidence="13" type="ORF">EJ903_12570</name>
</gene>
<evidence type="ECO:0000256" key="6">
    <source>
        <dbReference type="ARBA" id="ARBA00022741"/>
    </source>
</evidence>
<dbReference type="Pfam" id="PF02463">
    <property type="entry name" value="SMC_N"/>
    <property type="match status" value="1"/>
</dbReference>
<dbReference type="PANTHER" id="PTHR32182">
    <property type="entry name" value="DNA REPLICATION AND REPAIR PROTEIN RECF"/>
    <property type="match status" value="1"/>
</dbReference>
<dbReference type="SUPFAM" id="SSF52540">
    <property type="entry name" value="P-loop containing nucleoside triphosphate hydrolases"/>
    <property type="match status" value="1"/>
</dbReference>
<keyword evidence="6 9" id="KW-0547">Nucleotide-binding</keyword>
<keyword evidence="14" id="KW-1185">Reference proteome</keyword>
<evidence type="ECO:0000256" key="8">
    <source>
        <dbReference type="ARBA" id="ARBA00023125"/>
    </source>
</evidence>
<feature type="region of interest" description="Disordered" evidence="11">
    <location>
        <begin position="94"/>
        <end position="119"/>
    </location>
</feature>
<dbReference type="InterPro" id="IPR001238">
    <property type="entry name" value="DNA-binding_RecF"/>
</dbReference>
<dbReference type="GO" id="GO:0009432">
    <property type="term" value="P:SOS response"/>
    <property type="evidence" value="ECO:0007669"/>
    <property type="project" value="UniProtKB-UniRule"/>
</dbReference>
<evidence type="ECO:0000256" key="9">
    <source>
        <dbReference type="HAMAP-Rule" id="MF_00365"/>
    </source>
</evidence>
<dbReference type="Gene3D" id="1.20.1050.90">
    <property type="entry name" value="RecF/RecN/SMC, N-terminal domain"/>
    <property type="match status" value="1"/>
</dbReference>
<dbReference type="EMBL" id="RXMA01000010">
    <property type="protein sequence ID" value="RTR19916.1"/>
    <property type="molecule type" value="Genomic_DNA"/>
</dbReference>
<evidence type="ECO:0000256" key="7">
    <source>
        <dbReference type="ARBA" id="ARBA00022840"/>
    </source>
</evidence>
<evidence type="ECO:0000256" key="5">
    <source>
        <dbReference type="ARBA" id="ARBA00022705"/>
    </source>
</evidence>
<sequence>MPVEDAGVPRGVTPALAVRRLTLTRFRGYDSARLDCDRRPVALIGPNGAGKTNLLEAISFLTPGRGLRGARLAEVERIGAPAGSGWAVAATLDTPGGPVEIGTGREPPPPNPRPSDRDRRVVHIDGRPAKSQTALADHVSALWLTPAMDRLFVESSSGRRRFLDRLVFGFDAGHAGRLSRYEHTLRERARLLRDGRFDDGWLGGLEDQMATTGVAVAAARREVTQRLRAACDRAVGPFPGADLTVAGTVEEWLDQGPALEAEDALRRSLRDSRRRDADSGGAAVGPHKSDLAVRHAAKDMPAALCSTGEQKALLIAIVLANARLLAAERGAAPLLLLDEVAAHLDPDRRDALFGEILALGAQAWMTGTDAAVFAPLAQEAARVFVDDARIRPG</sequence>
<dbReference type="InterPro" id="IPR027417">
    <property type="entry name" value="P-loop_NTPase"/>
</dbReference>
<dbReference type="InterPro" id="IPR003593">
    <property type="entry name" value="AAA+_ATPase"/>
</dbReference>
<protein>
    <recommendedName>
        <fullName evidence="3 9">DNA replication and repair protein RecF</fullName>
    </recommendedName>
</protein>
<dbReference type="InterPro" id="IPR042174">
    <property type="entry name" value="RecF_2"/>
</dbReference>
<keyword evidence="5 9" id="KW-0235">DNA replication</keyword>
<dbReference type="InterPro" id="IPR003395">
    <property type="entry name" value="RecF/RecN/SMC_N"/>
</dbReference>
<organism evidence="13 14">
    <name type="scientific">Azospirillum griseum</name>
    <dbReference type="NCBI Taxonomy" id="2496639"/>
    <lineage>
        <taxon>Bacteria</taxon>
        <taxon>Pseudomonadati</taxon>
        <taxon>Pseudomonadota</taxon>
        <taxon>Alphaproteobacteria</taxon>
        <taxon>Rhodospirillales</taxon>
        <taxon>Azospirillaceae</taxon>
        <taxon>Azospirillum</taxon>
    </lineage>
</organism>
<dbReference type="GO" id="GO:0006260">
    <property type="term" value="P:DNA replication"/>
    <property type="evidence" value="ECO:0007669"/>
    <property type="project" value="UniProtKB-UniRule"/>
</dbReference>
<keyword evidence="7 9" id="KW-0067">ATP-binding</keyword>
<evidence type="ECO:0000256" key="10">
    <source>
        <dbReference type="RuleBase" id="RU000578"/>
    </source>
</evidence>
<reference evidence="13 14" key="1">
    <citation type="submission" date="2018-12" db="EMBL/GenBank/DDBJ databases">
        <authorList>
            <person name="Yang Y."/>
        </authorList>
    </citation>
    <scope>NUCLEOTIDE SEQUENCE [LARGE SCALE GENOMIC DNA]</scope>
    <source>
        <strain evidence="13 14">L-25-5w-1</strain>
    </source>
</reference>
<evidence type="ECO:0000256" key="4">
    <source>
        <dbReference type="ARBA" id="ARBA00022490"/>
    </source>
</evidence>
<dbReference type="PROSITE" id="PS00617">
    <property type="entry name" value="RECF_1"/>
    <property type="match status" value="1"/>
</dbReference>
<dbReference type="GO" id="GO:0005737">
    <property type="term" value="C:cytoplasm"/>
    <property type="evidence" value="ECO:0007669"/>
    <property type="project" value="UniProtKB-SubCell"/>
</dbReference>
<keyword evidence="9 10" id="KW-0227">DNA damage</keyword>
<comment type="subcellular location">
    <subcellularLocation>
        <location evidence="1 9 10">Cytoplasm</location>
    </subcellularLocation>
</comment>
<evidence type="ECO:0000256" key="11">
    <source>
        <dbReference type="SAM" id="MobiDB-lite"/>
    </source>
</evidence>
<feature type="domain" description="AAA+ ATPase" evidence="12">
    <location>
        <begin position="37"/>
        <end position="389"/>
    </location>
</feature>
<feature type="region of interest" description="Disordered" evidence="11">
    <location>
        <begin position="270"/>
        <end position="290"/>
    </location>
</feature>
<dbReference type="OrthoDB" id="9803889at2"/>
<dbReference type="AlphaFoldDB" id="A0A431VGM1"/>
<accession>A0A431VGM1</accession>
<name>A0A431VGM1_9PROT</name>
<feature type="binding site" evidence="9">
    <location>
        <begin position="45"/>
        <end position="52"/>
    </location>
    <ligand>
        <name>ATP</name>
        <dbReference type="ChEBI" id="CHEBI:30616"/>
    </ligand>
</feature>